<keyword evidence="6" id="KW-1185">Reference proteome</keyword>
<reference evidence="5 6" key="1">
    <citation type="submission" date="2020-02" db="EMBL/GenBank/DDBJ databases">
        <title>Genome sequence of strain CCNWXJ40-4.</title>
        <authorList>
            <person name="Gao J."/>
            <person name="Sun J."/>
        </authorList>
    </citation>
    <scope>NUCLEOTIDE SEQUENCE [LARGE SCALE GENOMIC DNA]</scope>
    <source>
        <strain evidence="5 6">CCNWXJ 40-4</strain>
    </source>
</reference>
<dbReference type="InterPro" id="IPR010992">
    <property type="entry name" value="IHF-like_DNA-bd_dom_sf"/>
</dbReference>
<dbReference type="RefSeq" id="WP_165032993.1">
    <property type="nucleotide sequence ID" value="NZ_JAAKZF010000059.1"/>
</dbReference>
<dbReference type="PANTHER" id="PTHR33175">
    <property type="entry name" value="DNA-BINDING PROTEIN HU"/>
    <property type="match status" value="1"/>
</dbReference>
<dbReference type="Pfam" id="PF00216">
    <property type="entry name" value="Bac_DNA_binding"/>
    <property type="match status" value="1"/>
</dbReference>
<name>A0A6G4WIS6_9HYPH</name>
<dbReference type="GO" id="GO:0005829">
    <property type="term" value="C:cytosol"/>
    <property type="evidence" value="ECO:0007669"/>
    <property type="project" value="TreeGrafter"/>
</dbReference>
<dbReference type="Gene3D" id="4.10.520.10">
    <property type="entry name" value="IHF-like DNA-binding proteins"/>
    <property type="match status" value="1"/>
</dbReference>
<sequence>MNTSELVTKLAEAHSVSKAQAKAIVDDVLKGIVDTVASGAEVSLPGFGKFKVKETPEREGRNPANGDKIKIAAARKLTFSPAKAVKDTLNG</sequence>
<organism evidence="5 6">
    <name type="scientific">Allomesorhizobium camelthorni</name>
    <dbReference type="NCBI Taxonomy" id="475069"/>
    <lineage>
        <taxon>Bacteria</taxon>
        <taxon>Pseudomonadati</taxon>
        <taxon>Pseudomonadota</taxon>
        <taxon>Alphaproteobacteria</taxon>
        <taxon>Hyphomicrobiales</taxon>
        <taxon>Phyllobacteriaceae</taxon>
        <taxon>Allomesorhizobium</taxon>
    </lineage>
</organism>
<dbReference type="CDD" id="cd00591">
    <property type="entry name" value="HU_IHF"/>
    <property type="match status" value="1"/>
</dbReference>
<evidence type="ECO:0000256" key="3">
    <source>
        <dbReference type="ARBA" id="ARBA00023125"/>
    </source>
</evidence>
<dbReference type="SUPFAM" id="SSF47729">
    <property type="entry name" value="IHF-like DNA-binding proteins"/>
    <property type="match status" value="1"/>
</dbReference>
<dbReference type="AlphaFoldDB" id="A0A6G4WIS6"/>
<dbReference type="PRINTS" id="PR01727">
    <property type="entry name" value="DNABINDINGHU"/>
</dbReference>
<dbReference type="GO" id="GO:0030261">
    <property type="term" value="P:chromosome condensation"/>
    <property type="evidence" value="ECO:0007669"/>
    <property type="project" value="UniProtKB-KW"/>
</dbReference>
<accession>A0A6G4WIS6</accession>
<evidence type="ECO:0000256" key="4">
    <source>
        <dbReference type="RuleBase" id="RU003939"/>
    </source>
</evidence>
<dbReference type="GO" id="GO:0003677">
    <property type="term" value="F:DNA binding"/>
    <property type="evidence" value="ECO:0007669"/>
    <property type="project" value="UniProtKB-KW"/>
</dbReference>
<comment type="caution">
    <text evidence="5">The sequence shown here is derived from an EMBL/GenBank/DDBJ whole genome shotgun (WGS) entry which is preliminary data.</text>
</comment>
<proteinExistence type="inferred from homology"/>
<evidence type="ECO:0000256" key="2">
    <source>
        <dbReference type="ARBA" id="ARBA00023067"/>
    </source>
</evidence>
<dbReference type="EMBL" id="JAAKZF010000059">
    <property type="protein sequence ID" value="NGO54661.1"/>
    <property type="molecule type" value="Genomic_DNA"/>
</dbReference>
<dbReference type="SMART" id="SM00411">
    <property type="entry name" value="BHL"/>
    <property type="match status" value="1"/>
</dbReference>
<dbReference type="InterPro" id="IPR000119">
    <property type="entry name" value="Hist_DNA-bd"/>
</dbReference>
<keyword evidence="2" id="KW-0226">DNA condensation</keyword>
<evidence type="ECO:0000313" key="5">
    <source>
        <dbReference type="EMBL" id="NGO54661.1"/>
    </source>
</evidence>
<gene>
    <name evidence="5" type="ORF">G6N73_26655</name>
</gene>
<comment type="similarity">
    <text evidence="1 4">Belongs to the bacterial histone-like protein family.</text>
</comment>
<dbReference type="GO" id="GO:0030527">
    <property type="term" value="F:structural constituent of chromatin"/>
    <property type="evidence" value="ECO:0007669"/>
    <property type="project" value="InterPro"/>
</dbReference>
<keyword evidence="3 5" id="KW-0238">DNA-binding</keyword>
<evidence type="ECO:0000256" key="1">
    <source>
        <dbReference type="ARBA" id="ARBA00010529"/>
    </source>
</evidence>
<dbReference type="PANTHER" id="PTHR33175:SF3">
    <property type="entry name" value="DNA-BINDING PROTEIN HU-BETA"/>
    <property type="match status" value="1"/>
</dbReference>
<protein>
    <submittedName>
        <fullName evidence="5">HU family DNA-binding protein</fullName>
    </submittedName>
</protein>
<dbReference type="Proteomes" id="UP001642900">
    <property type="component" value="Unassembled WGS sequence"/>
</dbReference>
<evidence type="ECO:0000313" key="6">
    <source>
        <dbReference type="Proteomes" id="UP001642900"/>
    </source>
</evidence>